<dbReference type="Proteomes" id="UP000886602">
    <property type="component" value="Unassembled WGS sequence"/>
</dbReference>
<dbReference type="AlphaFoldDB" id="A0A9D7I757"/>
<gene>
    <name evidence="1" type="ORF">IPJ48_01095</name>
</gene>
<evidence type="ECO:0008006" key="3">
    <source>
        <dbReference type="Google" id="ProtNLM"/>
    </source>
</evidence>
<evidence type="ECO:0000313" key="2">
    <source>
        <dbReference type="Proteomes" id="UP000886602"/>
    </source>
</evidence>
<sequence>MTGIAPELAPLLAVVAATLDEDGTLIEANAGFLRLIEIQGLSPGSADVAQCFIQPDFATLVGRNRAPMAKSTAGC</sequence>
<comment type="caution">
    <text evidence="1">The sequence shown here is derived from an EMBL/GenBank/DDBJ whole genome shotgun (WGS) entry which is preliminary data.</text>
</comment>
<reference evidence="1" key="1">
    <citation type="submission" date="2020-10" db="EMBL/GenBank/DDBJ databases">
        <title>Connecting structure to function with the recovery of over 1000 high-quality activated sludge metagenome-assembled genomes encoding full-length rRNA genes using long-read sequencing.</title>
        <authorList>
            <person name="Singleton C.M."/>
            <person name="Petriglieri F."/>
            <person name="Kristensen J.M."/>
            <person name="Kirkegaard R.H."/>
            <person name="Michaelsen T.Y."/>
            <person name="Andersen M.H."/>
            <person name="Karst S.M."/>
            <person name="Dueholm M.S."/>
            <person name="Nielsen P.H."/>
            <person name="Albertsen M."/>
        </authorList>
    </citation>
    <scope>NUCLEOTIDE SEQUENCE</scope>
    <source>
        <strain evidence="1">EsbW_18-Q3-R4-48_MAXAC.044</strain>
    </source>
</reference>
<organism evidence="1 2">
    <name type="scientific">Candidatus Propionivibrio dominans</name>
    <dbReference type="NCBI Taxonomy" id="2954373"/>
    <lineage>
        <taxon>Bacteria</taxon>
        <taxon>Pseudomonadati</taxon>
        <taxon>Pseudomonadota</taxon>
        <taxon>Betaproteobacteria</taxon>
        <taxon>Rhodocyclales</taxon>
        <taxon>Rhodocyclaceae</taxon>
        <taxon>Propionivibrio</taxon>
    </lineage>
</organism>
<protein>
    <recommendedName>
        <fullName evidence="3">PAS domain-containing protein</fullName>
    </recommendedName>
</protein>
<proteinExistence type="predicted"/>
<evidence type="ECO:0000313" key="1">
    <source>
        <dbReference type="EMBL" id="MBK7421788.1"/>
    </source>
</evidence>
<name>A0A9D7I757_9RHOO</name>
<dbReference type="EMBL" id="JADJNC010000003">
    <property type="protein sequence ID" value="MBK7421788.1"/>
    <property type="molecule type" value="Genomic_DNA"/>
</dbReference>
<accession>A0A9D7I757</accession>